<evidence type="ECO:0000313" key="4">
    <source>
        <dbReference type="Proteomes" id="UP001304515"/>
    </source>
</evidence>
<dbReference type="AlphaFoldDB" id="A0AA96J8P2"/>
<protein>
    <submittedName>
        <fullName evidence="2">DUF6646 family protein</fullName>
    </submittedName>
</protein>
<feature type="chain" id="PRO_5044705453" evidence="1">
    <location>
        <begin position="21"/>
        <end position="165"/>
    </location>
</feature>
<gene>
    <name evidence="3" type="ORF">RN605_09800</name>
    <name evidence="2" type="ORF">RN608_02630</name>
</gene>
<accession>A0AA96F120</accession>
<evidence type="ECO:0000256" key="1">
    <source>
        <dbReference type="SAM" id="SignalP"/>
    </source>
</evidence>
<dbReference type="Pfam" id="PF20351">
    <property type="entry name" value="DUF6646"/>
    <property type="match status" value="1"/>
</dbReference>
<organism evidence="2">
    <name type="scientific">Flavobacterium capsici</name>
    <dbReference type="NCBI Taxonomy" id="3075618"/>
    <lineage>
        <taxon>Bacteria</taxon>
        <taxon>Pseudomonadati</taxon>
        <taxon>Bacteroidota</taxon>
        <taxon>Flavobacteriia</taxon>
        <taxon>Flavobacteriales</taxon>
        <taxon>Flavobacteriaceae</taxon>
        <taxon>Flavobacterium</taxon>
    </lineage>
</organism>
<feature type="signal peptide" evidence="1">
    <location>
        <begin position="1"/>
        <end position="20"/>
    </location>
</feature>
<dbReference type="Proteomes" id="UP001304515">
    <property type="component" value="Chromosome"/>
</dbReference>
<reference evidence="2 4" key="1">
    <citation type="submission" date="2023-09" db="EMBL/GenBank/DDBJ databases">
        <title>Flavobacterium sp. a novel bacteria isolate from Pepper rhizosphere.</title>
        <authorList>
            <person name="Peng Y."/>
            <person name="Lee J."/>
        </authorList>
    </citation>
    <scope>NUCLEOTIDE SEQUENCE</scope>
    <source>
        <strain evidence="2">PMR2A8</strain>
        <strain evidence="3 4">PMTSA4</strain>
    </source>
</reference>
<evidence type="ECO:0000313" key="3">
    <source>
        <dbReference type="EMBL" id="WNM20978.1"/>
    </source>
</evidence>
<sequence>MKNIFILLAVLSFSLGNAQAFKGKGDIKGQVGLTLQDGGTGIGISTDFGIGENMSFGIVAGYMLNADKIADVKPRFEDRADLRIRFNANIGNVFKLEDNMDVYPGLSLGLRNFGGHLGFRYFFTDGFGVFAESSVPLARYDTDVNGFEHYNNQFMFTIGTSFKLD</sequence>
<keyword evidence="4" id="KW-1185">Reference proteome</keyword>
<name>A0AA96J8P2_9FLAO</name>
<proteinExistence type="predicted"/>
<evidence type="ECO:0000313" key="2">
    <source>
        <dbReference type="EMBL" id="WNM19589.1"/>
    </source>
</evidence>
<dbReference type="EMBL" id="CP134890">
    <property type="protein sequence ID" value="WNM20978.1"/>
    <property type="molecule type" value="Genomic_DNA"/>
</dbReference>
<accession>A0AA96J8P2</accession>
<keyword evidence="1" id="KW-0732">Signal</keyword>
<dbReference type="InterPro" id="IPR046588">
    <property type="entry name" value="DUF6646"/>
</dbReference>
<dbReference type="KEGG" id="fcj:RN605_09800"/>
<dbReference type="EMBL" id="CP134878">
    <property type="protein sequence ID" value="WNM19589.1"/>
    <property type="molecule type" value="Genomic_DNA"/>
</dbReference>
<dbReference type="RefSeq" id="WP_313324479.1">
    <property type="nucleotide sequence ID" value="NZ_CP134878.1"/>
</dbReference>